<dbReference type="InterPro" id="IPR045063">
    <property type="entry name" value="Dynamin_N"/>
</dbReference>
<sequence>MATMESLIGLVNRIQRACTVLGDHGGEGMSLWEALPSVAVVGGQSSGKSSVLESVVGRDFLPHGSGKISNVLLVFLFHSMDVFFTPCTDQHSDFWHEKDEITNHNAC</sequence>
<dbReference type="GO" id="GO:0016787">
    <property type="term" value="F:hydrolase activity"/>
    <property type="evidence" value="ECO:0007669"/>
    <property type="project" value="UniProtKB-KW"/>
</dbReference>
<evidence type="ECO:0000313" key="2">
    <source>
        <dbReference type="EMBL" id="KAL1568630.1"/>
    </source>
</evidence>
<dbReference type="GO" id="GO:0005737">
    <property type="term" value="C:cytoplasm"/>
    <property type="evidence" value="ECO:0007669"/>
    <property type="project" value="UniProtKB-ARBA"/>
</dbReference>
<gene>
    <name evidence="2" type="primary">DRP1C</name>
    <name evidence="2" type="ORF">AAHA92_00221</name>
</gene>
<protein>
    <submittedName>
        <fullName evidence="2">Phragmoplastin drp1c</fullName>
        <ecNumber evidence="2">3.6.5.5</ecNumber>
    </submittedName>
</protein>
<dbReference type="PRINTS" id="PR00195">
    <property type="entry name" value="DYNAMIN"/>
</dbReference>
<comment type="caution">
    <text evidence="2">The sequence shown here is derived from an EMBL/GenBank/DDBJ whole genome shotgun (WGS) entry which is preliminary data.</text>
</comment>
<dbReference type="AlphaFoldDB" id="A0ABD1IIV4"/>
<dbReference type="PROSITE" id="PS51718">
    <property type="entry name" value="G_DYNAMIN_2"/>
    <property type="match status" value="1"/>
</dbReference>
<dbReference type="PANTHER" id="PTHR11566">
    <property type="entry name" value="DYNAMIN"/>
    <property type="match status" value="1"/>
</dbReference>
<reference evidence="2 3" key="1">
    <citation type="submission" date="2024-06" db="EMBL/GenBank/DDBJ databases">
        <title>A chromosome level genome sequence of Diviner's sage (Salvia divinorum).</title>
        <authorList>
            <person name="Ford S.A."/>
            <person name="Ro D.-K."/>
            <person name="Ness R.W."/>
            <person name="Phillips M.A."/>
        </authorList>
    </citation>
    <scope>NUCLEOTIDE SEQUENCE [LARGE SCALE GENOMIC DNA]</scope>
    <source>
        <strain evidence="2">SAF-2024a</strain>
        <tissue evidence="2">Leaf</tissue>
    </source>
</reference>
<feature type="domain" description="Dynamin-type G" evidence="1">
    <location>
        <begin position="32"/>
        <end position="107"/>
    </location>
</feature>
<dbReference type="EC" id="3.6.5.5" evidence="2"/>
<evidence type="ECO:0000259" key="1">
    <source>
        <dbReference type="PROSITE" id="PS51718"/>
    </source>
</evidence>
<dbReference type="InterPro" id="IPR027417">
    <property type="entry name" value="P-loop_NTPase"/>
</dbReference>
<dbReference type="EMBL" id="JBEAFC010000001">
    <property type="protein sequence ID" value="KAL1568630.1"/>
    <property type="molecule type" value="Genomic_DNA"/>
</dbReference>
<dbReference type="SUPFAM" id="SSF52540">
    <property type="entry name" value="P-loop containing nucleoside triphosphate hydrolases"/>
    <property type="match status" value="1"/>
</dbReference>
<dbReference type="Gene3D" id="3.40.50.300">
    <property type="entry name" value="P-loop containing nucleotide triphosphate hydrolases"/>
    <property type="match status" value="1"/>
</dbReference>
<name>A0ABD1IIV4_SALDI</name>
<keyword evidence="2" id="KW-0378">Hydrolase</keyword>
<accession>A0ABD1IIV4</accession>
<keyword evidence="3" id="KW-1185">Reference proteome</keyword>
<dbReference type="Proteomes" id="UP001567538">
    <property type="component" value="Unassembled WGS sequence"/>
</dbReference>
<dbReference type="PANTHER" id="PTHR11566:SF151">
    <property type="entry name" value="PHRAGMOPLASTIN DRP1E"/>
    <property type="match status" value="1"/>
</dbReference>
<evidence type="ECO:0000313" key="3">
    <source>
        <dbReference type="Proteomes" id="UP001567538"/>
    </source>
</evidence>
<organism evidence="2 3">
    <name type="scientific">Salvia divinorum</name>
    <name type="common">Maria pastora</name>
    <name type="synonym">Diviner's sage</name>
    <dbReference type="NCBI Taxonomy" id="28513"/>
    <lineage>
        <taxon>Eukaryota</taxon>
        <taxon>Viridiplantae</taxon>
        <taxon>Streptophyta</taxon>
        <taxon>Embryophyta</taxon>
        <taxon>Tracheophyta</taxon>
        <taxon>Spermatophyta</taxon>
        <taxon>Magnoliopsida</taxon>
        <taxon>eudicotyledons</taxon>
        <taxon>Gunneridae</taxon>
        <taxon>Pentapetalae</taxon>
        <taxon>asterids</taxon>
        <taxon>lamiids</taxon>
        <taxon>Lamiales</taxon>
        <taxon>Lamiaceae</taxon>
        <taxon>Nepetoideae</taxon>
        <taxon>Mentheae</taxon>
        <taxon>Salviinae</taxon>
        <taxon>Salvia</taxon>
        <taxon>Salvia subgen. Calosphace</taxon>
    </lineage>
</organism>
<dbReference type="InterPro" id="IPR030381">
    <property type="entry name" value="G_DYNAMIN_dom"/>
</dbReference>
<proteinExistence type="predicted"/>
<dbReference type="InterPro" id="IPR022812">
    <property type="entry name" value="Dynamin"/>
</dbReference>
<dbReference type="Pfam" id="PF00350">
    <property type="entry name" value="Dynamin_N"/>
    <property type="match status" value="1"/>
</dbReference>